<keyword evidence="1" id="KW-0732">Signal</keyword>
<gene>
    <name evidence="2" type="ORF">ACETWP_16175</name>
</gene>
<evidence type="ECO:0000313" key="2">
    <source>
        <dbReference type="EMBL" id="MFB0836127.1"/>
    </source>
</evidence>
<dbReference type="Proteomes" id="UP001575652">
    <property type="component" value="Unassembled WGS sequence"/>
</dbReference>
<reference evidence="2 3" key="1">
    <citation type="submission" date="2024-09" db="EMBL/GenBank/DDBJ databases">
        <authorList>
            <person name="Salinas-Garcia M.A."/>
            <person name="Prieme A."/>
        </authorList>
    </citation>
    <scope>NUCLEOTIDE SEQUENCE [LARGE SCALE GENOMIC DNA]</scope>
    <source>
        <strain evidence="2 3">DSM 21081</strain>
    </source>
</reference>
<evidence type="ECO:0008006" key="4">
    <source>
        <dbReference type="Google" id="ProtNLM"/>
    </source>
</evidence>
<sequence length="138" mass="14085">MKKTLRAAAAAALAAGLGLAAFAAPAHAGGFTEVGDGERIAGGAAVQGTFTVSCTEGDTVFVFASITQRVSEGRIASGSDFEQFTCAGGTAELTYDVVALEMAFEDGEAVFTGFIQECRLDTCDAGSNFPLEVIKLSD</sequence>
<organism evidence="2 3">
    <name type="scientific">Arthrobacter halodurans</name>
    <dbReference type="NCBI Taxonomy" id="516699"/>
    <lineage>
        <taxon>Bacteria</taxon>
        <taxon>Bacillati</taxon>
        <taxon>Actinomycetota</taxon>
        <taxon>Actinomycetes</taxon>
        <taxon>Micrococcales</taxon>
        <taxon>Micrococcaceae</taxon>
        <taxon>Arthrobacter</taxon>
    </lineage>
</organism>
<keyword evidence="3" id="KW-1185">Reference proteome</keyword>
<proteinExistence type="predicted"/>
<protein>
    <recommendedName>
        <fullName evidence="4">Neocarzinostatin family protein</fullName>
    </recommendedName>
</protein>
<feature type="chain" id="PRO_5046200879" description="Neocarzinostatin family protein" evidence="1">
    <location>
        <begin position="29"/>
        <end position="138"/>
    </location>
</feature>
<evidence type="ECO:0000313" key="3">
    <source>
        <dbReference type="Proteomes" id="UP001575652"/>
    </source>
</evidence>
<dbReference type="EMBL" id="JBHDLJ010000018">
    <property type="protein sequence ID" value="MFB0836127.1"/>
    <property type="molecule type" value="Genomic_DNA"/>
</dbReference>
<evidence type="ECO:0000256" key="1">
    <source>
        <dbReference type="SAM" id="SignalP"/>
    </source>
</evidence>
<comment type="caution">
    <text evidence="2">The sequence shown here is derived from an EMBL/GenBank/DDBJ whole genome shotgun (WGS) entry which is preliminary data.</text>
</comment>
<dbReference type="RefSeq" id="WP_373973302.1">
    <property type="nucleotide sequence ID" value="NZ_JBHDLJ010000018.1"/>
</dbReference>
<accession>A0ABV4UR37</accession>
<name>A0ABV4UR37_9MICC</name>
<feature type="signal peptide" evidence="1">
    <location>
        <begin position="1"/>
        <end position="28"/>
    </location>
</feature>